<proteinExistence type="predicted"/>
<dbReference type="Pfam" id="PF01569">
    <property type="entry name" value="PAP2"/>
    <property type="match status" value="1"/>
</dbReference>
<keyword evidence="4" id="KW-1185">Reference proteome</keyword>
<dbReference type="EMBL" id="JFHC01000011">
    <property type="protein sequence ID" value="KDR43024.1"/>
    <property type="molecule type" value="Genomic_DNA"/>
</dbReference>
<dbReference type="STRING" id="60547.GCA_000751215_02125"/>
<comment type="caution">
    <text evidence="3">The sequence shown here is derived from an EMBL/GenBank/DDBJ whole genome shotgun (WGS) entry which is preliminary data.</text>
</comment>
<feature type="transmembrane region" description="Helical" evidence="1">
    <location>
        <begin position="6"/>
        <end position="27"/>
    </location>
</feature>
<protein>
    <submittedName>
        <fullName evidence="3">Phosphoesterase</fullName>
    </submittedName>
</protein>
<keyword evidence="1" id="KW-0812">Transmembrane</keyword>
<dbReference type="SUPFAM" id="SSF48317">
    <property type="entry name" value="Acid phosphatase/Vanadium-dependent haloperoxidase"/>
    <property type="match status" value="1"/>
</dbReference>
<evidence type="ECO:0000256" key="1">
    <source>
        <dbReference type="SAM" id="Phobius"/>
    </source>
</evidence>
<reference evidence="3 4" key="1">
    <citation type="submission" date="2014-03" db="EMBL/GenBank/DDBJ databases">
        <title>Draft Genome Sequences of Four Burkholderia Strains.</title>
        <authorList>
            <person name="Liu X.Y."/>
            <person name="Li C.X."/>
            <person name="Xu J.H."/>
        </authorList>
    </citation>
    <scope>NUCLEOTIDE SEQUENCE [LARGE SCALE GENOMIC DNA]</scope>
    <source>
        <strain evidence="3 4">DSM 50014</strain>
    </source>
</reference>
<name>A0A069PT35_9BURK</name>
<evidence type="ECO:0000313" key="3">
    <source>
        <dbReference type="EMBL" id="KDR43024.1"/>
    </source>
</evidence>
<keyword evidence="1" id="KW-0472">Membrane</keyword>
<feature type="transmembrane region" description="Helical" evidence="1">
    <location>
        <begin position="69"/>
        <end position="88"/>
    </location>
</feature>
<dbReference type="Proteomes" id="UP000027466">
    <property type="component" value="Unassembled WGS sequence"/>
</dbReference>
<feature type="domain" description="Phosphatidic acid phosphatase type 2/haloperoxidase" evidence="2">
    <location>
        <begin position="68"/>
        <end position="141"/>
    </location>
</feature>
<dbReference type="Gene3D" id="1.20.144.10">
    <property type="entry name" value="Phosphatidic acid phosphatase type 2/haloperoxidase"/>
    <property type="match status" value="1"/>
</dbReference>
<feature type="transmembrane region" description="Helical" evidence="1">
    <location>
        <begin position="121"/>
        <end position="141"/>
    </location>
</feature>
<keyword evidence="1" id="KW-1133">Transmembrane helix</keyword>
<feature type="transmembrane region" description="Helical" evidence="1">
    <location>
        <begin position="34"/>
        <end position="57"/>
    </location>
</feature>
<gene>
    <name evidence="3" type="ORF">BG61_04065</name>
</gene>
<sequence length="196" mass="20416">MWSEITSLGDAVLTLSVAFACAIWLAMSNRRLAVLWMACLAAGVAFVGITKVLHAGLGVEIEGMDLRMISGHAMLATAVWTVTAALLLRGRRTACVFGIGAGLALGAATGAARVLDHSHTVAEAVAGWLTGALVAAVFLRACARAGVRPARPLRAAMLLLFVSTLAYGRSVPLQHYIDEHSSGLCARIIASVPEVL</sequence>
<feature type="transmembrane region" description="Helical" evidence="1">
    <location>
        <begin position="95"/>
        <end position="115"/>
    </location>
</feature>
<dbReference type="AlphaFoldDB" id="A0A069PT35"/>
<evidence type="ECO:0000313" key="4">
    <source>
        <dbReference type="Proteomes" id="UP000027466"/>
    </source>
</evidence>
<organism evidence="3 4">
    <name type="scientific">Caballeronia glathei</name>
    <dbReference type="NCBI Taxonomy" id="60547"/>
    <lineage>
        <taxon>Bacteria</taxon>
        <taxon>Pseudomonadati</taxon>
        <taxon>Pseudomonadota</taxon>
        <taxon>Betaproteobacteria</taxon>
        <taxon>Burkholderiales</taxon>
        <taxon>Burkholderiaceae</taxon>
        <taxon>Caballeronia</taxon>
    </lineage>
</organism>
<dbReference type="InterPro" id="IPR036938">
    <property type="entry name" value="PAP2/HPO_sf"/>
</dbReference>
<accession>A0A069PT35</accession>
<dbReference type="RefSeq" id="WP_035929751.1">
    <property type="nucleotide sequence ID" value="NZ_CADFFX010000004.1"/>
</dbReference>
<dbReference type="InterPro" id="IPR000326">
    <property type="entry name" value="PAP2/HPO"/>
</dbReference>
<evidence type="ECO:0000259" key="2">
    <source>
        <dbReference type="Pfam" id="PF01569"/>
    </source>
</evidence>